<evidence type="ECO:0000256" key="14">
    <source>
        <dbReference type="PIRSR" id="PIRSR000808-2"/>
    </source>
</evidence>
<protein>
    <recommendedName>
        <fullName evidence="6 17">Galactose-1-phosphate uridylyltransferase</fullName>
        <ecNumber evidence="5 17">2.7.7.12</ecNumber>
    </recommendedName>
</protein>
<evidence type="ECO:0000256" key="9">
    <source>
        <dbReference type="ARBA" id="ARBA00022723"/>
    </source>
</evidence>
<dbReference type="OrthoDB" id="418412at2759"/>
<comment type="caution">
    <text evidence="20">The sequence shown here is derived from an EMBL/GenBank/DDBJ whole genome shotgun (WGS) entry which is preliminary data.</text>
</comment>
<evidence type="ECO:0000256" key="2">
    <source>
        <dbReference type="ARBA" id="ARBA00004947"/>
    </source>
</evidence>
<dbReference type="GO" id="GO:0008108">
    <property type="term" value="F:UDP-glucose:hexose-1-phosphate uridylyltransferase activity"/>
    <property type="evidence" value="ECO:0007669"/>
    <property type="project" value="UniProtKB-EC"/>
</dbReference>
<dbReference type="InterPro" id="IPR001937">
    <property type="entry name" value="GalP_UDPtransf1"/>
</dbReference>
<evidence type="ECO:0000256" key="16">
    <source>
        <dbReference type="PIRSR" id="PIRSR000808-4"/>
    </source>
</evidence>
<dbReference type="AlphaFoldDB" id="A0A286UJE1"/>
<evidence type="ECO:0000256" key="3">
    <source>
        <dbReference type="ARBA" id="ARBA00010951"/>
    </source>
</evidence>
<keyword evidence="21" id="KW-1185">Reference proteome</keyword>
<comment type="similarity">
    <text evidence="3 17">Belongs to the galactose-1-phosphate uridylyltransferase type 1 family.</text>
</comment>
<feature type="binding site" evidence="14">
    <location>
        <begin position="336"/>
        <end position="337"/>
    </location>
    <ligand>
        <name>UDP-alpha-D-glucose</name>
        <dbReference type="ChEBI" id="CHEBI:58885"/>
        <note>ligand shared between dimeric partners</note>
    </ligand>
</feature>
<dbReference type="FunFam" id="3.30.428.10:FF:000002">
    <property type="entry name" value="Galactose-1-phosphate uridylyltransferase"/>
    <property type="match status" value="1"/>
</dbReference>
<feature type="binding site" evidence="14">
    <location>
        <begin position="28"/>
        <end position="31"/>
    </location>
    <ligand>
        <name>UDP-alpha-D-glucose</name>
        <dbReference type="ChEBI" id="CHEBI:58885"/>
        <note>ligand shared between dimeric partners</note>
    </ligand>
</feature>
<feature type="binding site" description="in other chain" evidence="14">
    <location>
        <position position="170"/>
    </location>
    <ligand>
        <name>UDP-alpha-D-glucose</name>
        <dbReference type="ChEBI" id="CHEBI:58885"/>
        <note>ligand shared between dimeric partners</note>
    </ligand>
</feature>
<dbReference type="InterPro" id="IPR019779">
    <property type="entry name" value="GalP_UDPtransf1_His-AS"/>
</dbReference>
<accession>A0A286UJE1</accession>
<evidence type="ECO:0000256" key="8">
    <source>
        <dbReference type="ARBA" id="ARBA00022695"/>
    </source>
</evidence>
<dbReference type="Pfam" id="PF01087">
    <property type="entry name" value="GalP_UDP_transf"/>
    <property type="match status" value="1"/>
</dbReference>
<dbReference type="Proteomes" id="UP000217199">
    <property type="component" value="Unassembled WGS sequence"/>
</dbReference>
<feature type="binding site" evidence="16">
    <location>
        <position position="184"/>
    </location>
    <ligand>
        <name>Fe cation</name>
        <dbReference type="ChEBI" id="CHEBI:24875"/>
    </ligand>
</feature>
<feature type="binding site" evidence="15">
    <location>
        <position position="52"/>
    </location>
    <ligand>
        <name>Zn(2+)</name>
        <dbReference type="ChEBI" id="CHEBI:29105"/>
    </ligand>
</feature>
<name>A0A286UJE1_9AGAM</name>
<dbReference type="PROSITE" id="PS00117">
    <property type="entry name" value="GAL_P_UDP_TRANSF_I"/>
    <property type="match status" value="1"/>
</dbReference>
<dbReference type="UniPathway" id="UPA00214"/>
<evidence type="ECO:0000259" key="18">
    <source>
        <dbReference type="Pfam" id="PF01087"/>
    </source>
</evidence>
<dbReference type="EMBL" id="NBII01000004">
    <property type="protein sequence ID" value="PAV19702.1"/>
    <property type="molecule type" value="Genomic_DNA"/>
</dbReference>
<keyword evidence="9 15" id="KW-0479">Metal-binding</keyword>
<feature type="binding site" evidence="16">
    <location>
        <position position="298"/>
    </location>
    <ligand>
        <name>Fe cation</name>
        <dbReference type="ChEBI" id="CHEBI:24875"/>
    </ligand>
</feature>
<keyword evidence="8 17" id="KW-0548">Nucleotidyltransferase</keyword>
<dbReference type="GO" id="GO:0008270">
    <property type="term" value="F:zinc ion binding"/>
    <property type="evidence" value="ECO:0007669"/>
    <property type="project" value="InterPro"/>
</dbReference>
<evidence type="ECO:0000256" key="6">
    <source>
        <dbReference type="ARBA" id="ARBA00016340"/>
    </source>
</evidence>
<evidence type="ECO:0000256" key="11">
    <source>
        <dbReference type="ARBA" id="ARBA00023144"/>
    </source>
</evidence>
<organism evidence="20 21">
    <name type="scientific">Pyrrhoderma noxium</name>
    <dbReference type="NCBI Taxonomy" id="2282107"/>
    <lineage>
        <taxon>Eukaryota</taxon>
        <taxon>Fungi</taxon>
        <taxon>Dikarya</taxon>
        <taxon>Basidiomycota</taxon>
        <taxon>Agaricomycotina</taxon>
        <taxon>Agaricomycetes</taxon>
        <taxon>Hymenochaetales</taxon>
        <taxon>Hymenochaetaceae</taxon>
        <taxon>Pyrrhoderma</taxon>
    </lineage>
</organism>
<feature type="active site" description="Tele-UMP-histidine intermediate" evidence="13">
    <location>
        <position position="168"/>
    </location>
</feature>
<feature type="binding site" description="in other chain" evidence="14">
    <location>
        <position position="155"/>
    </location>
    <ligand>
        <name>UDP-alpha-D-glucose</name>
        <dbReference type="ChEBI" id="CHEBI:58885"/>
        <note>ligand shared between dimeric partners</note>
    </ligand>
</feature>
<comment type="pathway">
    <text evidence="2 17">Carbohydrate metabolism; galactose metabolism.</text>
</comment>
<dbReference type="InterPro" id="IPR005850">
    <property type="entry name" value="GalP_Utransf_C"/>
</dbReference>
<feature type="binding site" description="in other chain" evidence="14">
    <location>
        <begin position="161"/>
        <end position="163"/>
    </location>
    <ligand>
        <name>UDP-alpha-D-glucose</name>
        <dbReference type="ChEBI" id="CHEBI:58885"/>
        <note>ligand shared between dimeric partners</note>
    </ligand>
</feature>
<dbReference type="SUPFAM" id="SSF54197">
    <property type="entry name" value="HIT-like"/>
    <property type="match status" value="2"/>
</dbReference>
<evidence type="ECO:0000256" key="4">
    <source>
        <dbReference type="ARBA" id="ARBA00011738"/>
    </source>
</evidence>
<evidence type="ECO:0000256" key="1">
    <source>
        <dbReference type="ARBA" id="ARBA00001107"/>
    </source>
</evidence>
<feature type="binding site" description="in other chain" evidence="14">
    <location>
        <begin position="77"/>
        <end position="78"/>
    </location>
    <ligand>
        <name>UDP-alpha-D-glucose</name>
        <dbReference type="ChEBI" id="CHEBI:58885"/>
        <note>ligand shared between dimeric partners</note>
    </ligand>
</feature>
<evidence type="ECO:0000313" key="20">
    <source>
        <dbReference type="EMBL" id="PAV19702.1"/>
    </source>
</evidence>
<feature type="binding site" evidence="15">
    <location>
        <position position="115"/>
    </location>
    <ligand>
        <name>Zn(2+)</name>
        <dbReference type="ChEBI" id="CHEBI:29105"/>
    </ligand>
</feature>
<comment type="cofactor">
    <cofactor evidence="15">
        <name>Zn(2+)</name>
        <dbReference type="ChEBI" id="CHEBI:29105"/>
    </cofactor>
    <text evidence="15">Binds 1 zinc ion per subunit.</text>
</comment>
<dbReference type="InterPro" id="IPR036265">
    <property type="entry name" value="HIT-like_sf"/>
</dbReference>
<keyword evidence="16" id="KW-0408">Iron</keyword>
<dbReference type="InterPro" id="IPR005849">
    <property type="entry name" value="GalP_Utransf_N"/>
</dbReference>
<dbReference type="PANTHER" id="PTHR11943:SF1">
    <property type="entry name" value="GALACTOSE-1-PHOSPHATE URIDYLYLTRANSFERASE"/>
    <property type="match status" value="1"/>
</dbReference>
<dbReference type="EC" id="2.7.7.12" evidence="5 17"/>
<feature type="binding site" evidence="15">
    <location>
        <position position="55"/>
    </location>
    <ligand>
        <name>Zn(2+)</name>
        <dbReference type="ChEBI" id="CHEBI:29105"/>
    </ligand>
</feature>
<evidence type="ECO:0000256" key="17">
    <source>
        <dbReference type="RuleBase" id="RU000506"/>
    </source>
</evidence>
<keyword evidence="7 17" id="KW-0808">Transferase</keyword>
<evidence type="ECO:0000256" key="5">
    <source>
        <dbReference type="ARBA" id="ARBA00012384"/>
    </source>
</evidence>
<keyword evidence="11 17" id="KW-0299">Galactose metabolism</keyword>
<feature type="domain" description="Galactose-1-phosphate uridyl transferase N-terminal" evidence="18">
    <location>
        <begin position="5"/>
        <end position="178"/>
    </location>
</feature>
<feature type="binding site" description="in other chain" evidence="14">
    <location>
        <position position="61"/>
    </location>
    <ligand>
        <name>UDP-alpha-D-glucose</name>
        <dbReference type="ChEBI" id="CHEBI:58885"/>
        <note>ligand shared between dimeric partners</note>
    </ligand>
</feature>
<feature type="domain" description="Galactose-1-phosphate uridyl transferase C-terminal" evidence="19">
    <location>
        <begin position="208"/>
        <end position="371"/>
    </location>
</feature>
<comment type="subunit">
    <text evidence="4">Homodimer.</text>
</comment>
<proteinExistence type="inferred from homology"/>
<feature type="binding site" description="in other chain" evidence="14">
    <location>
        <position position="348"/>
    </location>
    <ligand>
        <name>UDP-alpha-D-glucose</name>
        <dbReference type="ChEBI" id="CHEBI:58885"/>
        <note>ligand shared between dimeric partners</note>
    </ligand>
</feature>
<dbReference type="Pfam" id="PF02744">
    <property type="entry name" value="GalP_UDP_tr_C"/>
    <property type="match status" value="1"/>
</dbReference>
<dbReference type="GO" id="GO:0005737">
    <property type="term" value="C:cytoplasm"/>
    <property type="evidence" value="ECO:0007669"/>
    <property type="project" value="TreeGrafter"/>
</dbReference>
<dbReference type="GO" id="GO:0033499">
    <property type="term" value="P:galactose catabolic process via UDP-galactose, Leloir pathway"/>
    <property type="evidence" value="ECO:0007669"/>
    <property type="project" value="TreeGrafter"/>
</dbReference>
<evidence type="ECO:0000313" key="21">
    <source>
        <dbReference type="Proteomes" id="UP000217199"/>
    </source>
</evidence>
<evidence type="ECO:0000256" key="7">
    <source>
        <dbReference type="ARBA" id="ARBA00022679"/>
    </source>
</evidence>
<gene>
    <name evidence="20" type="ORF">PNOK_0463600</name>
</gene>
<evidence type="ECO:0000256" key="13">
    <source>
        <dbReference type="PIRSR" id="PIRSR000808-1"/>
    </source>
</evidence>
<feature type="binding site" evidence="15">
    <location>
        <position position="166"/>
    </location>
    <ligand>
        <name>Zn(2+)</name>
        <dbReference type="ChEBI" id="CHEBI:29105"/>
    </ligand>
</feature>
<dbReference type="PANTHER" id="PTHR11943">
    <property type="entry name" value="GALACTOSE-1-PHOSPHATE URIDYLYLTRANSFERASE"/>
    <property type="match status" value="1"/>
</dbReference>
<feature type="binding site" evidence="14">
    <location>
        <begin position="341"/>
        <end position="342"/>
    </location>
    <ligand>
        <name>UDP-alpha-D-glucose</name>
        <dbReference type="ChEBI" id="CHEBI:58885"/>
        <note>ligand shared between dimeric partners</note>
    </ligand>
</feature>
<dbReference type="CDD" id="cd00608">
    <property type="entry name" value="GalT"/>
    <property type="match status" value="1"/>
</dbReference>
<evidence type="ECO:0000256" key="12">
    <source>
        <dbReference type="ARBA" id="ARBA00023277"/>
    </source>
</evidence>
<dbReference type="InParanoid" id="A0A286UJE1"/>
<keyword evidence="10 15" id="KW-0862">Zinc</keyword>
<evidence type="ECO:0000259" key="19">
    <source>
        <dbReference type="Pfam" id="PF02744"/>
    </source>
</evidence>
<evidence type="ECO:0000256" key="15">
    <source>
        <dbReference type="PIRSR" id="PIRSR000808-3"/>
    </source>
</evidence>
<dbReference type="PIRSF" id="PIRSF000808">
    <property type="entry name" value="GalT"/>
    <property type="match status" value="1"/>
</dbReference>
<dbReference type="FunCoup" id="A0A286UJE1">
    <property type="interactions" value="182"/>
</dbReference>
<dbReference type="FunFam" id="3.30.428.10:FF:000001">
    <property type="entry name" value="Galactose-1-phosphate uridylyltransferase"/>
    <property type="match status" value="1"/>
</dbReference>
<keyword evidence="12 17" id="KW-0119">Carbohydrate metabolism</keyword>
<comment type="cofactor">
    <cofactor evidence="16">
        <name>Fe cation</name>
        <dbReference type="ChEBI" id="CHEBI:24875"/>
    </cofactor>
    <text evidence="16">Binds 1 Fe cation per subunit.</text>
</comment>
<dbReference type="Gene3D" id="3.30.428.10">
    <property type="entry name" value="HIT-like"/>
    <property type="match status" value="2"/>
</dbReference>
<feature type="binding site" evidence="16">
    <location>
        <position position="323"/>
    </location>
    <ligand>
        <name>Fe cation</name>
        <dbReference type="ChEBI" id="CHEBI:24875"/>
    </ligand>
</feature>
<dbReference type="NCBIfam" id="TIGR00209">
    <property type="entry name" value="galT_1"/>
    <property type="match status" value="1"/>
</dbReference>
<evidence type="ECO:0000256" key="10">
    <source>
        <dbReference type="ARBA" id="ARBA00022833"/>
    </source>
</evidence>
<reference evidence="20 21" key="1">
    <citation type="journal article" date="2017" name="Mol. Ecol.">
        <title>Comparative and population genomic landscape of Phellinus noxius: A hypervariable fungus causing root rot in trees.</title>
        <authorList>
            <person name="Chung C.L."/>
            <person name="Lee T.J."/>
            <person name="Akiba M."/>
            <person name="Lee H.H."/>
            <person name="Kuo T.H."/>
            <person name="Liu D."/>
            <person name="Ke H.M."/>
            <person name="Yokoi T."/>
            <person name="Roa M.B."/>
            <person name="Lu M.J."/>
            <person name="Chang Y.Y."/>
            <person name="Ann P.J."/>
            <person name="Tsai J.N."/>
            <person name="Chen C.Y."/>
            <person name="Tzean S.S."/>
            <person name="Ota Y."/>
            <person name="Hattori T."/>
            <person name="Sahashi N."/>
            <person name="Liou R.F."/>
            <person name="Kikuchi T."/>
            <person name="Tsai I.J."/>
        </authorList>
    </citation>
    <scope>NUCLEOTIDE SEQUENCE [LARGE SCALE GENOMIC DNA]</scope>
    <source>
        <strain evidence="20 21">FFPRI411160</strain>
    </source>
</reference>
<dbReference type="STRING" id="2282107.A0A286UJE1"/>
<sequence>MASFDPNEQIHRRFNPLTEEYVLISPHRAKRPWLGQIEPPQPSSLPEYDPSCYLCPSNKRATGAINDSYSNTYTFPNDYAALAPAPIQDIPSSHPLLKATSVNGRCDVVIFHPRHDLTLARMKISDIALVISEWQRIYTERSLQQGISYVQIFENKGSMMGCSNPHPHGQVWSLSDTPTIPAKELESMSRYASRVTTSSDAPKGPHDKPCLLCEYAHHEVNDSTGERVVIKNTHWVALVPYWATWPFEILLLPYQRHIDSLLSLTPQEQTDLAKIISELTIRYDNLFSCSFPYSMGIHQAPISQEASEVKHEIFIDFAHLHLHFFPPLLRSSSVRKFLVGFELMAESQRDLTPEQGADRLRSCPTIHYTETS</sequence>
<feature type="binding site" evidence="16">
    <location>
        <position position="321"/>
    </location>
    <ligand>
        <name>Fe cation</name>
        <dbReference type="ChEBI" id="CHEBI:24875"/>
    </ligand>
</feature>
<comment type="catalytic activity">
    <reaction evidence="1 17">
        <text>alpha-D-galactose 1-phosphate + UDP-alpha-D-glucose = alpha-D-glucose 1-phosphate + UDP-alpha-D-galactose</text>
        <dbReference type="Rhea" id="RHEA:13989"/>
        <dbReference type="ChEBI" id="CHEBI:58336"/>
        <dbReference type="ChEBI" id="CHEBI:58601"/>
        <dbReference type="ChEBI" id="CHEBI:58885"/>
        <dbReference type="ChEBI" id="CHEBI:66914"/>
        <dbReference type="EC" id="2.7.7.12"/>
    </reaction>
</comment>